<feature type="transmembrane region" description="Helical" evidence="9">
    <location>
        <begin position="126"/>
        <end position="148"/>
    </location>
</feature>
<evidence type="ECO:0000256" key="6">
    <source>
        <dbReference type="ARBA" id="ARBA00022989"/>
    </source>
</evidence>
<evidence type="ECO:0000256" key="2">
    <source>
        <dbReference type="ARBA" id="ARBA00022475"/>
    </source>
</evidence>
<comment type="subcellular location">
    <subcellularLocation>
        <location evidence="1">Cell membrane</location>
        <topology evidence="1">Multi-pass membrane protein</topology>
    </subcellularLocation>
</comment>
<accession>A0A518HQZ0</accession>
<proteinExistence type="predicted"/>
<organism evidence="10 11">
    <name type="scientific">Stieleria neptunia</name>
    <dbReference type="NCBI Taxonomy" id="2527979"/>
    <lineage>
        <taxon>Bacteria</taxon>
        <taxon>Pseudomonadati</taxon>
        <taxon>Planctomycetota</taxon>
        <taxon>Planctomycetia</taxon>
        <taxon>Pirellulales</taxon>
        <taxon>Pirellulaceae</taxon>
        <taxon>Stieleria</taxon>
    </lineage>
</organism>
<keyword evidence="3" id="KW-0645">Protease</keyword>
<evidence type="ECO:0000313" key="11">
    <source>
        <dbReference type="Proteomes" id="UP000319004"/>
    </source>
</evidence>
<dbReference type="EMBL" id="CP037423">
    <property type="protein sequence ID" value="QDV43208.1"/>
    <property type="molecule type" value="Genomic_DNA"/>
</dbReference>
<keyword evidence="2" id="KW-1003">Cell membrane</keyword>
<evidence type="ECO:0000256" key="5">
    <source>
        <dbReference type="ARBA" id="ARBA00022801"/>
    </source>
</evidence>
<dbReference type="GO" id="GO:0006508">
    <property type="term" value="P:proteolysis"/>
    <property type="evidence" value="ECO:0007669"/>
    <property type="project" value="UniProtKB-KW"/>
</dbReference>
<protein>
    <submittedName>
        <fullName evidence="10">Transmembrane exosortase</fullName>
    </submittedName>
</protein>
<evidence type="ECO:0000313" key="10">
    <source>
        <dbReference type="EMBL" id="QDV43208.1"/>
    </source>
</evidence>
<evidence type="ECO:0000256" key="4">
    <source>
        <dbReference type="ARBA" id="ARBA00022692"/>
    </source>
</evidence>
<dbReference type="GO" id="GO:0005886">
    <property type="term" value="C:plasma membrane"/>
    <property type="evidence" value="ECO:0007669"/>
    <property type="project" value="UniProtKB-SubCell"/>
</dbReference>
<keyword evidence="11" id="KW-1185">Reference proteome</keyword>
<dbReference type="Pfam" id="PF09721">
    <property type="entry name" value="Exosortase_EpsH"/>
    <property type="match status" value="1"/>
</dbReference>
<keyword evidence="6 9" id="KW-1133">Transmembrane helix</keyword>
<feature type="transmembrane region" description="Helical" evidence="9">
    <location>
        <begin position="242"/>
        <end position="260"/>
    </location>
</feature>
<gene>
    <name evidence="10" type="ORF">Enr13x_30630</name>
</gene>
<dbReference type="KEGG" id="snep:Enr13x_30630"/>
<evidence type="ECO:0000256" key="9">
    <source>
        <dbReference type="SAM" id="Phobius"/>
    </source>
</evidence>
<evidence type="ECO:0000256" key="7">
    <source>
        <dbReference type="ARBA" id="ARBA00023136"/>
    </source>
</evidence>
<feature type="transmembrane region" description="Helical" evidence="9">
    <location>
        <begin position="160"/>
        <end position="188"/>
    </location>
</feature>
<feature type="transmembrane region" description="Helical" evidence="9">
    <location>
        <begin position="67"/>
        <end position="89"/>
    </location>
</feature>
<evidence type="ECO:0000256" key="3">
    <source>
        <dbReference type="ARBA" id="ARBA00022670"/>
    </source>
</evidence>
<dbReference type="NCBIfam" id="TIGR02602">
    <property type="entry name" value="8TM_EpsH"/>
    <property type="match status" value="1"/>
</dbReference>
<keyword evidence="5" id="KW-0378">Hydrolase</keyword>
<dbReference type="InterPro" id="IPR013426">
    <property type="entry name" value="EpsH-like"/>
</dbReference>
<feature type="transmembrane region" description="Helical" evidence="9">
    <location>
        <begin position="272"/>
        <end position="297"/>
    </location>
</feature>
<sequence>MSKKRKPIRPAAKSGGGKPRSRSKPSGLTELNRKLARGESVSLSPQKAEAEPLVEIAPPRRWPASTWGMIALAIGILAYSYLPTFSWIIDSWQNEPDYGHGWFVVPLALYLCYRRSDLFPGSSEKVAWQGLSLIVLAIGIRVLSRFAYADFLDAYSILPLLAGAVWCLLGLRAMLWALPAIGFLFFAIPLPFQAESALSWNLQGVATDLSTFFLRALGQPAVAEGHIVWMGEEKLMIEEACSGLRIFVGMAACAYFWAVLSDRNWSDRAVLVMTAIPAAILVNAARIVVIGLFYTQVSSAAGRHWIHDFSGYAMIAASFALLGLVSWYWQLVYKRVPIMTAKETLRGSVSHS</sequence>
<name>A0A518HQZ0_9BACT</name>
<dbReference type="InterPro" id="IPR026392">
    <property type="entry name" value="Exo/Archaeosortase_dom"/>
</dbReference>
<reference evidence="10 11" key="1">
    <citation type="submission" date="2019-03" db="EMBL/GenBank/DDBJ databases">
        <title>Deep-cultivation of Planctomycetes and their phenomic and genomic characterization uncovers novel biology.</title>
        <authorList>
            <person name="Wiegand S."/>
            <person name="Jogler M."/>
            <person name="Boedeker C."/>
            <person name="Pinto D."/>
            <person name="Vollmers J."/>
            <person name="Rivas-Marin E."/>
            <person name="Kohn T."/>
            <person name="Peeters S.H."/>
            <person name="Heuer A."/>
            <person name="Rast P."/>
            <person name="Oberbeckmann S."/>
            <person name="Bunk B."/>
            <person name="Jeske O."/>
            <person name="Meyerdierks A."/>
            <person name="Storesund J.E."/>
            <person name="Kallscheuer N."/>
            <person name="Luecker S."/>
            <person name="Lage O.M."/>
            <person name="Pohl T."/>
            <person name="Merkel B.J."/>
            <person name="Hornburger P."/>
            <person name="Mueller R.-W."/>
            <person name="Bruemmer F."/>
            <person name="Labrenz M."/>
            <person name="Spormann A.M."/>
            <person name="Op den Camp H."/>
            <person name="Overmann J."/>
            <person name="Amann R."/>
            <person name="Jetten M.S.M."/>
            <person name="Mascher T."/>
            <person name="Medema M.H."/>
            <person name="Devos D.P."/>
            <person name="Kaster A.-K."/>
            <person name="Ovreas L."/>
            <person name="Rohde M."/>
            <person name="Galperin M.Y."/>
            <person name="Jogler C."/>
        </authorList>
    </citation>
    <scope>NUCLEOTIDE SEQUENCE [LARGE SCALE GENOMIC DNA]</scope>
    <source>
        <strain evidence="10 11">Enr13</strain>
    </source>
</reference>
<keyword evidence="4 9" id="KW-0812">Transmembrane</keyword>
<feature type="transmembrane region" description="Helical" evidence="9">
    <location>
        <begin position="309"/>
        <end position="329"/>
    </location>
</feature>
<dbReference type="Proteomes" id="UP000319004">
    <property type="component" value="Chromosome"/>
</dbReference>
<dbReference type="OrthoDB" id="9797363at2"/>
<dbReference type="RefSeq" id="WP_145387128.1">
    <property type="nucleotide sequence ID" value="NZ_CP037423.1"/>
</dbReference>
<evidence type="ECO:0000256" key="8">
    <source>
        <dbReference type="SAM" id="MobiDB-lite"/>
    </source>
</evidence>
<dbReference type="NCBIfam" id="TIGR04178">
    <property type="entry name" value="exo_archaeo"/>
    <property type="match status" value="1"/>
</dbReference>
<keyword evidence="7 9" id="KW-0472">Membrane</keyword>
<dbReference type="InterPro" id="IPR019127">
    <property type="entry name" value="Exosortase"/>
</dbReference>
<dbReference type="AlphaFoldDB" id="A0A518HQZ0"/>
<dbReference type="GO" id="GO:0008233">
    <property type="term" value="F:peptidase activity"/>
    <property type="evidence" value="ECO:0007669"/>
    <property type="project" value="UniProtKB-KW"/>
</dbReference>
<feature type="region of interest" description="Disordered" evidence="8">
    <location>
        <begin position="1"/>
        <end position="44"/>
    </location>
</feature>
<evidence type="ECO:0000256" key="1">
    <source>
        <dbReference type="ARBA" id="ARBA00004651"/>
    </source>
</evidence>